<comment type="caution">
    <text evidence="2">The sequence shown here is derived from an EMBL/GenBank/DDBJ whole genome shotgun (WGS) entry which is preliminary data.</text>
</comment>
<dbReference type="Proteomes" id="UP000011134">
    <property type="component" value="Unassembled WGS sequence"/>
</dbReference>
<evidence type="ECO:0000313" key="3">
    <source>
        <dbReference type="Proteomes" id="UP000011134"/>
    </source>
</evidence>
<gene>
    <name evidence="2" type="ORF">C942_03245</name>
</gene>
<accession>L8J4V5</accession>
<reference evidence="2 3" key="1">
    <citation type="submission" date="2012-12" db="EMBL/GenBank/DDBJ databases">
        <title>Genome Assembly of Photobacterium sp. AK15.</title>
        <authorList>
            <person name="Khatri I."/>
            <person name="Vaidya B."/>
            <person name="Srinivas T.N.R."/>
            <person name="Subramanian S."/>
            <person name="Pinnaka A."/>
        </authorList>
    </citation>
    <scope>NUCLEOTIDE SEQUENCE [LARGE SCALE GENOMIC DNA]</scope>
    <source>
        <strain evidence="2 3">AK15</strain>
    </source>
</reference>
<feature type="signal peptide" evidence="1">
    <location>
        <begin position="1"/>
        <end position="24"/>
    </location>
</feature>
<keyword evidence="3" id="KW-1185">Reference proteome</keyword>
<organism evidence="2 3">
    <name type="scientific">Photobacterium marinum</name>
    <dbReference type="NCBI Taxonomy" id="1056511"/>
    <lineage>
        <taxon>Bacteria</taxon>
        <taxon>Pseudomonadati</taxon>
        <taxon>Pseudomonadota</taxon>
        <taxon>Gammaproteobacteria</taxon>
        <taxon>Vibrionales</taxon>
        <taxon>Vibrionaceae</taxon>
        <taxon>Photobacterium</taxon>
    </lineage>
</organism>
<evidence type="ECO:0000313" key="2">
    <source>
        <dbReference type="EMBL" id="ELR63900.1"/>
    </source>
</evidence>
<dbReference type="EMBL" id="AMZO01000034">
    <property type="protein sequence ID" value="ELR63900.1"/>
    <property type="molecule type" value="Genomic_DNA"/>
</dbReference>
<proteinExistence type="predicted"/>
<dbReference type="AlphaFoldDB" id="L8J4V5"/>
<name>L8J4V5_9GAMM</name>
<feature type="chain" id="PRO_5003992748" evidence="1">
    <location>
        <begin position="25"/>
        <end position="228"/>
    </location>
</feature>
<protein>
    <submittedName>
        <fullName evidence="2">Uncharacterized protein</fullName>
    </submittedName>
</protein>
<keyword evidence="1" id="KW-0732">Signal</keyword>
<evidence type="ECO:0000256" key="1">
    <source>
        <dbReference type="SAM" id="SignalP"/>
    </source>
</evidence>
<dbReference type="RefSeq" id="WP_007469758.1">
    <property type="nucleotide sequence ID" value="NZ_AMZO01000034.1"/>
</dbReference>
<dbReference type="PATRIC" id="fig|1056511.3.peg.4170"/>
<sequence>MKVNQRTSMVIAAALGFFSASVSAADFGVALEWNTNNAEEVLDTMAEQRAAFGVLIQKGEVKDMYLVESQLDGKPIQILRFVIEAESEKAVKEKLADLPMYKKELVKISNIKPLGAKWLDNTPINNNYGVTFTWNQNVSSLEMDRVLGIDLQRVISLNQGGVVTSSYLNTQRFSDGQVRPIYLVSMLAKDAQHARELSKQFEAVNLGYATVDVQYLGHKLNMEQLKIK</sequence>